<dbReference type="EMBL" id="FNBL01000009">
    <property type="protein sequence ID" value="SDF96086.1"/>
    <property type="molecule type" value="Genomic_DNA"/>
</dbReference>
<feature type="transmembrane region" description="Helical" evidence="1">
    <location>
        <begin position="69"/>
        <end position="86"/>
    </location>
</feature>
<keyword evidence="1" id="KW-1133">Transmembrane helix</keyword>
<dbReference type="AlphaFoldDB" id="A0A1G7QC34"/>
<proteinExistence type="predicted"/>
<keyword evidence="1" id="KW-0812">Transmembrane</keyword>
<feature type="transmembrane region" description="Helical" evidence="1">
    <location>
        <begin position="128"/>
        <end position="147"/>
    </location>
</feature>
<protein>
    <submittedName>
        <fullName evidence="2">Uncharacterized protein</fullName>
    </submittedName>
</protein>
<name>A0A1G7QC34_9RHOB</name>
<dbReference type="RefSeq" id="WP_074646118.1">
    <property type="nucleotide sequence ID" value="NZ_FNBL01000009.1"/>
</dbReference>
<feature type="transmembrane region" description="Helical" evidence="1">
    <location>
        <begin position="176"/>
        <end position="194"/>
    </location>
</feature>
<feature type="transmembrane region" description="Helical" evidence="1">
    <location>
        <begin position="98"/>
        <end position="116"/>
    </location>
</feature>
<dbReference type="Proteomes" id="UP000182284">
    <property type="component" value="Unassembled WGS sequence"/>
</dbReference>
<feature type="transmembrane region" description="Helical" evidence="1">
    <location>
        <begin position="333"/>
        <end position="357"/>
    </location>
</feature>
<dbReference type="OrthoDB" id="9821661at2"/>
<sequence>MFSQRRISKSALFGFSWCFAIISLPQIILKPINSSLSTVDFVSTLIFLFLLVASLLKIPLRVDQTGRQLLVYLLYVFTVFFFYAAYIDPYKYLENVAYLIRTTAIFAPLLIIPYLSCDFEVADRTIKISVAVALLSTFYIILAYAGGNEVYGAHQTFAFDGKRLVKRLGGLPGETGAFAFSVLVLVELAIVHFVLKTPRKFVSLCILASCLIVIFLAFKFSVARVLFINFGVFCGFIFLSRLTSWPQKIFSILGLVFAYILIQLASLSGDMLNSLAGGFSRISLEGGVSVATSGRFDHWVNTVSLLKSNVFYLLFGVGNRMGGTILGHATENLFLFSALEVGLFGSFLLIVLFSGILAPIFQAHRKNNIIATGYLAIWAGAFAHSLLNDIFTYYQAFPALLLSTAWMARILKKNDAEANVSNVPVIYTADTMRQSVQHRSSEP</sequence>
<keyword evidence="1" id="KW-0472">Membrane</keyword>
<evidence type="ECO:0000256" key="1">
    <source>
        <dbReference type="SAM" id="Phobius"/>
    </source>
</evidence>
<accession>A0A1G7QC34</accession>
<feature type="transmembrane region" description="Helical" evidence="1">
    <location>
        <begin position="249"/>
        <end position="267"/>
    </location>
</feature>
<evidence type="ECO:0000313" key="2">
    <source>
        <dbReference type="EMBL" id="SDF96086.1"/>
    </source>
</evidence>
<feature type="transmembrane region" description="Helical" evidence="1">
    <location>
        <begin position="393"/>
        <end position="411"/>
    </location>
</feature>
<gene>
    <name evidence="2" type="ORF">SAMN04488117_10986</name>
</gene>
<feature type="transmembrane region" description="Helical" evidence="1">
    <location>
        <begin position="224"/>
        <end position="242"/>
    </location>
</feature>
<feature type="transmembrane region" description="Helical" evidence="1">
    <location>
        <begin position="369"/>
        <end position="387"/>
    </location>
</feature>
<evidence type="ECO:0000313" key="3">
    <source>
        <dbReference type="Proteomes" id="UP000182284"/>
    </source>
</evidence>
<organism evidence="2 3">
    <name type="scientific">Celeribacter baekdonensis</name>
    <dbReference type="NCBI Taxonomy" id="875171"/>
    <lineage>
        <taxon>Bacteria</taxon>
        <taxon>Pseudomonadati</taxon>
        <taxon>Pseudomonadota</taxon>
        <taxon>Alphaproteobacteria</taxon>
        <taxon>Rhodobacterales</taxon>
        <taxon>Roseobacteraceae</taxon>
        <taxon>Celeribacter</taxon>
    </lineage>
</organism>
<reference evidence="2 3" key="1">
    <citation type="submission" date="2016-10" db="EMBL/GenBank/DDBJ databases">
        <authorList>
            <person name="de Groot N.N."/>
        </authorList>
    </citation>
    <scope>NUCLEOTIDE SEQUENCE [LARGE SCALE GENOMIC DNA]</scope>
    <source>
        <strain evidence="2 3">DSM 27375</strain>
    </source>
</reference>
<feature type="transmembrane region" description="Helical" evidence="1">
    <location>
        <begin position="41"/>
        <end position="60"/>
    </location>
</feature>
<feature type="transmembrane region" description="Helical" evidence="1">
    <location>
        <begin position="201"/>
        <end position="218"/>
    </location>
</feature>
<feature type="transmembrane region" description="Helical" evidence="1">
    <location>
        <begin position="12"/>
        <end position="29"/>
    </location>
</feature>